<organism evidence="2 3">
    <name type="scientific">Magallana gigas</name>
    <name type="common">Pacific oyster</name>
    <name type="synonym">Crassostrea gigas</name>
    <dbReference type="NCBI Taxonomy" id="29159"/>
    <lineage>
        <taxon>Eukaryota</taxon>
        <taxon>Metazoa</taxon>
        <taxon>Spiralia</taxon>
        <taxon>Lophotrochozoa</taxon>
        <taxon>Mollusca</taxon>
        <taxon>Bivalvia</taxon>
        <taxon>Autobranchia</taxon>
        <taxon>Pteriomorphia</taxon>
        <taxon>Ostreida</taxon>
        <taxon>Ostreoidea</taxon>
        <taxon>Ostreidae</taxon>
        <taxon>Magallana</taxon>
    </lineage>
</organism>
<sequence length="339" mass="39180">MAPMRQDVKASAVKYKQEGRSIVEIQKVLRTHHGCKVSRQGLYKFLQHGSITRRNSLLNRGKIQHLHRRCIHMWMCQNNELTASEIKIKLRNVFGLDVSLSTINTVRRNLGWTSNTGKYCQQISHVNKRARKDWACKMYKEKEDFANVIFADESSVEMNAHGKLFFHHSGEGIEMKTRKRSKPKHAYKVHVWAGISYAGKTPICVFTGIMNSALYQNILADNLLPFVEEHFPDGFRFYQDNDSKHTSRSTKEWMREKGMLDSVMKTPASSPDLNPIENVWATMKYHLQTHVKPRTKEELVGGIRSFWESLTPEQCARYIDHIHRVIPQVIINGGAPTNF</sequence>
<dbReference type="Proteomes" id="UP000005408">
    <property type="component" value="Unassembled WGS sequence"/>
</dbReference>
<dbReference type="SUPFAM" id="SSF46689">
    <property type="entry name" value="Homeodomain-like"/>
    <property type="match status" value="1"/>
</dbReference>
<dbReference type="InterPro" id="IPR036397">
    <property type="entry name" value="RNaseH_sf"/>
</dbReference>
<evidence type="ECO:0000259" key="1">
    <source>
        <dbReference type="Pfam" id="PF13358"/>
    </source>
</evidence>
<protein>
    <recommendedName>
        <fullName evidence="1">Tc1-like transposase DDE domain-containing protein</fullName>
    </recommendedName>
</protein>
<dbReference type="PANTHER" id="PTHR23022:SF135">
    <property type="entry name" value="SI:DKEY-77F5.3"/>
    <property type="match status" value="1"/>
</dbReference>
<dbReference type="InterPro" id="IPR009057">
    <property type="entry name" value="Homeodomain-like_sf"/>
</dbReference>
<dbReference type="InterPro" id="IPR052338">
    <property type="entry name" value="Transposase_5"/>
</dbReference>
<dbReference type="EnsemblMetazoa" id="G31347.1">
    <property type="protein sequence ID" value="G31347.1:cds"/>
    <property type="gene ID" value="G31347"/>
</dbReference>
<dbReference type="Gene3D" id="3.30.420.10">
    <property type="entry name" value="Ribonuclease H-like superfamily/Ribonuclease H"/>
    <property type="match status" value="1"/>
</dbReference>
<dbReference type="PANTHER" id="PTHR23022">
    <property type="entry name" value="TRANSPOSABLE ELEMENT-RELATED"/>
    <property type="match status" value="1"/>
</dbReference>
<keyword evidence="3" id="KW-1185">Reference proteome</keyword>
<evidence type="ECO:0000313" key="3">
    <source>
        <dbReference type="Proteomes" id="UP000005408"/>
    </source>
</evidence>
<dbReference type="Pfam" id="PF13358">
    <property type="entry name" value="DDE_3"/>
    <property type="match status" value="1"/>
</dbReference>
<dbReference type="InterPro" id="IPR038717">
    <property type="entry name" value="Tc1-like_DDE_dom"/>
</dbReference>
<proteinExistence type="predicted"/>
<dbReference type="GO" id="GO:0003676">
    <property type="term" value="F:nucleic acid binding"/>
    <property type="evidence" value="ECO:0007669"/>
    <property type="project" value="InterPro"/>
</dbReference>
<feature type="domain" description="Tc1-like transposase DDE" evidence="1">
    <location>
        <begin position="148"/>
        <end position="299"/>
    </location>
</feature>
<evidence type="ECO:0000313" key="2">
    <source>
        <dbReference type="EnsemblMetazoa" id="G33123.1:cds"/>
    </source>
</evidence>
<dbReference type="AlphaFoldDB" id="A0A8W8MDC8"/>
<accession>A0A8W8MDC8</accession>
<reference evidence="2" key="1">
    <citation type="submission" date="2022-08" db="UniProtKB">
        <authorList>
            <consortium name="EnsemblMetazoa"/>
        </authorList>
    </citation>
    <scope>IDENTIFICATION</scope>
    <source>
        <strain evidence="2">05x7-T-G4-1.051#20</strain>
    </source>
</reference>
<dbReference type="EnsemblMetazoa" id="G33123.1">
    <property type="protein sequence ID" value="G33123.1:cds"/>
    <property type="gene ID" value="G33123"/>
</dbReference>
<name>A0A8W8MDC8_MAGGI</name>